<reference evidence="3" key="1">
    <citation type="submission" date="2014-09" db="EMBL/GenBank/DDBJ databases">
        <title>Whole genome shotgun sequence of Streptomyces sp. NBRC 110027.</title>
        <authorList>
            <person name="Komaki H."/>
            <person name="Ichikawa N."/>
            <person name="Katano-Makiyama Y."/>
            <person name="Hosoyama A."/>
            <person name="Hashimoto M."/>
            <person name="Uohara A."/>
            <person name="Kitahashi Y."/>
            <person name="Ohji S."/>
            <person name="Kimura A."/>
            <person name="Yamazoe A."/>
            <person name="Igarashi Y."/>
            <person name="Fujita N."/>
        </authorList>
    </citation>
    <scope>NUCLEOTIDE SEQUENCE [LARGE SCALE GENOMIC DNA]</scope>
    <source>
        <strain evidence="3">NBRC 110027</strain>
    </source>
</reference>
<protein>
    <recommendedName>
        <fullName evidence="4">MarR family transcriptional regulator</fullName>
    </recommendedName>
</protein>
<accession>A0A0N7YLV6</accession>
<reference evidence="2 3" key="2">
    <citation type="journal article" date="2015" name="Stand. Genomic Sci.">
        <title>Draft genome sequence of marine-derived Streptomyces sp. TP-A0598, a producer of anti-MRSA antibiotic lydicamycins.</title>
        <authorList>
            <person name="Komaki H."/>
            <person name="Ichikawa N."/>
            <person name="Hosoyama A."/>
            <person name="Fujita N."/>
            <person name="Igarashi Y."/>
        </authorList>
    </citation>
    <scope>NUCLEOTIDE SEQUENCE [LARGE SCALE GENOMIC DNA]</scope>
    <source>
        <strain evidence="2 3">NBRC 110027</strain>
    </source>
</reference>
<feature type="compositionally biased region" description="Low complexity" evidence="1">
    <location>
        <begin position="179"/>
        <end position="199"/>
    </location>
</feature>
<dbReference type="InterPro" id="IPR036390">
    <property type="entry name" value="WH_DNA-bd_sf"/>
</dbReference>
<dbReference type="EMBL" id="BBNO01000006">
    <property type="protein sequence ID" value="GAO09875.1"/>
    <property type="molecule type" value="Genomic_DNA"/>
</dbReference>
<dbReference type="InterPro" id="IPR036388">
    <property type="entry name" value="WH-like_DNA-bd_sf"/>
</dbReference>
<proteinExistence type="predicted"/>
<name>A0A0N7YLV6_9ACTN</name>
<sequence length="206" mass="22212">MHLPWGPLSPERQPALASLSEEAVMTTPLKPIGYYLKALDALITEDFARTLSAYELTRRDWQVLNSLALQGPLTRPALSRLLRPFWEPGARTLDEVAGVLITHGLLAADADTLTLTEAGRRTHAEVASLVEAGRARLMRGLTDDDYLRTVTVLDRMTANLTPGAHEQPDPGADQAGIHPPGSGRRAAPVPRPSRPGAGATNHRTAP</sequence>
<evidence type="ECO:0008006" key="4">
    <source>
        <dbReference type="Google" id="ProtNLM"/>
    </source>
</evidence>
<dbReference type="SUPFAM" id="SSF46785">
    <property type="entry name" value="Winged helix' DNA-binding domain"/>
    <property type="match status" value="1"/>
</dbReference>
<gene>
    <name evidence="2" type="ORF">TPA0598_06_00400</name>
</gene>
<dbReference type="Proteomes" id="UP000048965">
    <property type="component" value="Unassembled WGS sequence"/>
</dbReference>
<keyword evidence="3" id="KW-1185">Reference proteome</keyword>
<evidence type="ECO:0000256" key="1">
    <source>
        <dbReference type="SAM" id="MobiDB-lite"/>
    </source>
</evidence>
<evidence type="ECO:0000313" key="3">
    <source>
        <dbReference type="Proteomes" id="UP000048965"/>
    </source>
</evidence>
<evidence type="ECO:0000313" key="2">
    <source>
        <dbReference type="EMBL" id="GAO09875.1"/>
    </source>
</evidence>
<dbReference type="Gene3D" id="1.10.10.10">
    <property type="entry name" value="Winged helix-like DNA-binding domain superfamily/Winged helix DNA-binding domain"/>
    <property type="match status" value="1"/>
</dbReference>
<organism evidence="2 3">
    <name type="scientific">Streptomyces lydicamycinicus</name>
    <dbReference type="NCBI Taxonomy" id="1546107"/>
    <lineage>
        <taxon>Bacteria</taxon>
        <taxon>Bacillati</taxon>
        <taxon>Actinomycetota</taxon>
        <taxon>Actinomycetes</taxon>
        <taxon>Kitasatosporales</taxon>
        <taxon>Streptomycetaceae</taxon>
        <taxon>Streptomyces</taxon>
    </lineage>
</organism>
<comment type="caution">
    <text evidence="2">The sequence shown here is derived from an EMBL/GenBank/DDBJ whole genome shotgun (WGS) entry which is preliminary data.</text>
</comment>
<feature type="region of interest" description="Disordered" evidence="1">
    <location>
        <begin position="160"/>
        <end position="206"/>
    </location>
</feature>
<dbReference type="AlphaFoldDB" id="A0A0N7YLV6"/>